<keyword evidence="1" id="KW-0812">Transmembrane</keyword>
<dbReference type="Proteomes" id="UP001321047">
    <property type="component" value="Unassembled WGS sequence"/>
</dbReference>
<accession>A0AAP2Z638</accession>
<evidence type="ECO:0000313" key="2">
    <source>
        <dbReference type="EMBL" id="MCU4751296.1"/>
    </source>
</evidence>
<keyword evidence="1" id="KW-1133">Transmembrane helix</keyword>
<name>A0AAP2Z638_9EURY</name>
<protein>
    <submittedName>
        <fullName evidence="2">Uncharacterized protein</fullName>
    </submittedName>
</protein>
<evidence type="ECO:0000313" key="3">
    <source>
        <dbReference type="Proteomes" id="UP001321047"/>
    </source>
</evidence>
<dbReference type="AlphaFoldDB" id="A0AAP2Z638"/>
<dbReference type="RefSeq" id="WP_342806917.1">
    <property type="nucleotide sequence ID" value="NZ_JAOPJZ010000002.1"/>
</dbReference>
<feature type="transmembrane region" description="Helical" evidence="1">
    <location>
        <begin position="12"/>
        <end position="30"/>
    </location>
</feature>
<reference evidence="2 3" key="1">
    <citation type="submission" date="2022-09" db="EMBL/GenBank/DDBJ databases">
        <title>Enrichment on poylsaccharides allowed isolation of novel metabolic and taxonomic groups of Haloarchaea.</title>
        <authorList>
            <person name="Sorokin D.Y."/>
            <person name="Elcheninov A.G."/>
            <person name="Khizhniak T.V."/>
            <person name="Kolganova T.V."/>
            <person name="Kublanov I.V."/>
        </authorList>
    </citation>
    <scope>NUCLEOTIDE SEQUENCE [LARGE SCALE GENOMIC DNA]</scope>
    <source>
        <strain evidence="2 3">AArc-curdl1</strain>
    </source>
</reference>
<proteinExistence type="predicted"/>
<gene>
    <name evidence="2" type="ORF">OB919_04740</name>
</gene>
<evidence type="ECO:0000256" key="1">
    <source>
        <dbReference type="SAM" id="Phobius"/>
    </source>
</evidence>
<dbReference type="EMBL" id="JAOPJZ010000002">
    <property type="protein sequence ID" value="MCU4751296.1"/>
    <property type="molecule type" value="Genomic_DNA"/>
</dbReference>
<keyword evidence="1" id="KW-0472">Membrane</keyword>
<sequence>MSLLPGPGTWLIFGIVLVPVYVMVLAWFFGAPRDVSTALRGLAYLIAFVLLLWIPMYILSVIIGVIFF</sequence>
<feature type="transmembrane region" description="Helical" evidence="1">
    <location>
        <begin position="42"/>
        <end position="67"/>
    </location>
</feature>
<organism evidence="2 3">
    <name type="scientific">Natronosalvus hydrolyticus</name>
    <dbReference type="NCBI Taxonomy" id="2979988"/>
    <lineage>
        <taxon>Archaea</taxon>
        <taxon>Methanobacteriati</taxon>
        <taxon>Methanobacteriota</taxon>
        <taxon>Stenosarchaea group</taxon>
        <taxon>Halobacteria</taxon>
        <taxon>Halobacteriales</taxon>
        <taxon>Natrialbaceae</taxon>
        <taxon>Natronosalvus</taxon>
    </lineage>
</organism>
<comment type="caution">
    <text evidence="2">The sequence shown here is derived from an EMBL/GenBank/DDBJ whole genome shotgun (WGS) entry which is preliminary data.</text>
</comment>
<keyword evidence="3" id="KW-1185">Reference proteome</keyword>